<dbReference type="EMBL" id="AEXC02000713">
    <property type="protein sequence ID" value="KFH16013.1"/>
    <property type="molecule type" value="Genomic_DNA"/>
</dbReference>
<dbReference type="AlphaFoldDB" id="A0A086QTT1"/>
<dbReference type="EC" id="4.4.1.5" evidence="3 10"/>
<dbReference type="GO" id="GO:0046872">
    <property type="term" value="F:metal ion binding"/>
    <property type="evidence" value="ECO:0007669"/>
    <property type="project" value="UniProtKB-UniRule"/>
</dbReference>
<feature type="binding site" evidence="8">
    <location>
        <position position="96"/>
    </location>
    <ligand>
        <name>substrate</name>
        <note>ligand shared between dimeric partners</note>
    </ligand>
</feature>
<dbReference type="InterPro" id="IPR018146">
    <property type="entry name" value="Glyoxalase_1_CS"/>
</dbReference>
<dbReference type="InterPro" id="IPR004360">
    <property type="entry name" value="Glyas_Fos-R_dOase_dom"/>
</dbReference>
<accession>A0A086QTT1</accession>
<name>A0A086QTT1_TOXGO</name>
<feature type="binding site" evidence="8">
    <location>
        <position position="27"/>
    </location>
    <ligand>
        <name>substrate</name>
        <note>ligand shared between dimeric partners</note>
    </ligand>
</feature>
<dbReference type="PANTHER" id="PTHR10374">
    <property type="entry name" value="LACTOYLGLUTATHIONE LYASE GLYOXALASE I"/>
    <property type="match status" value="1"/>
</dbReference>
<feature type="binding site" evidence="9">
    <location>
        <position position="23"/>
    </location>
    <ligand>
        <name>Zn(2+)</name>
        <dbReference type="ChEBI" id="CHEBI:29105"/>
        <note>ligand shared between dimeric partners</note>
    </ligand>
</feature>
<comment type="catalytic activity">
    <reaction evidence="10">
        <text>(R)-S-lactoylglutathione = methylglyoxal + glutathione</text>
        <dbReference type="Rhea" id="RHEA:19069"/>
        <dbReference type="ChEBI" id="CHEBI:17158"/>
        <dbReference type="ChEBI" id="CHEBI:57474"/>
        <dbReference type="ChEBI" id="CHEBI:57925"/>
        <dbReference type="EC" id="4.4.1.5"/>
    </reaction>
</comment>
<dbReference type="CDD" id="cd07233">
    <property type="entry name" value="GlxI_Zn"/>
    <property type="match status" value="2"/>
</dbReference>
<dbReference type="PROSITE" id="PS00934">
    <property type="entry name" value="GLYOXALASE_I_1"/>
    <property type="match status" value="1"/>
</dbReference>
<comment type="pathway">
    <text evidence="1 10">Secondary metabolite metabolism; methylglyoxal degradation; (R)-lactate from methylglyoxal: step 1/2.</text>
</comment>
<feature type="binding site" evidence="8">
    <location>
        <position position="23"/>
    </location>
    <ligand>
        <name>substrate</name>
        <note>ligand shared between dimeric partners</note>
    </ligand>
</feature>
<dbReference type="NCBIfam" id="TIGR00068">
    <property type="entry name" value="glyox_I"/>
    <property type="match status" value="2"/>
</dbReference>
<evidence type="ECO:0000256" key="5">
    <source>
        <dbReference type="ARBA" id="ARBA00022833"/>
    </source>
</evidence>
<dbReference type="Pfam" id="PF00903">
    <property type="entry name" value="Glyoxalase"/>
    <property type="match status" value="2"/>
</dbReference>
<gene>
    <name evidence="12" type="ORF">TGMAS_248400</name>
</gene>
<keyword evidence="6 10" id="KW-0456">Lyase</keyword>
<evidence type="ECO:0000256" key="3">
    <source>
        <dbReference type="ARBA" id="ARBA00012081"/>
    </source>
</evidence>
<feature type="domain" description="VOC" evidence="11">
    <location>
        <begin position="18"/>
        <end position="170"/>
    </location>
</feature>
<evidence type="ECO:0000313" key="13">
    <source>
        <dbReference type="Proteomes" id="UP000028821"/>
    </source>
</evidence>
<evidence type="ECO:0000256" key="10">
    <source>
        <dbReference type="RuleBase" id="RU361179"/>
    </source>
</evidence>
<dbReference type="Gene3D" id="3.10.180.10">
    <property type="entry name" value="2,3-Dihydroxybiphenyl 1,2-Dioxygenase, domain 1"/>
    <property type="match status" value="2"/>
</dbReference>
<dbReference type="InterPro" id="IPR037523">
    <property type="entry name" value="VOC_core"/>
</dbReference>
<dbReference type="VEuPathDB" id="ToxoDB:TGMAS_248400"/>
<comment type="similarity">
    <text evidence="2 10">Belongs to the glyoxalase I family.</text>
</comment>
<comment type="function">
    <text evidence="10">Catalyzes the conversion of hemimercaptal, formed from methylglyoxal and glutathione, to S-lactoylglutathione.</text>
</comment>
<keyword evidence="4 9" id="KW-0479">Metal-binding</keyword>
<dbReference type="PROSITE" id="PS51819">
    <property type="entry name" value="VOC"/>
    <property type="match status" value="2"/>
</dbReference>
<evidence type="ECO:0000256" key="2">
    <source>
        <dbReference type="ARBA" id="ARBA00010363"/>
    </source>
</evidence>
<feature type="active site" description="Proton donor/acceptor" evidence="7">
    <location>
        <position position="166"/>
    </location>
</feature>
<dbReference type="PANTHER" id="PTHR10374:SF30">
    <property type="entry name" value="LACTOYLGLUTATHIONE LYASE"/>
    <property type="match status" value="1"/>
</dbReference>
<feature type="binding site" evidence="8">
    <location>
        <begin position="150"/>
        <end position="151"/>
    </location>
    <ligand>
        <name>substrate</name>
        <note>ligand shared between dimeric partners</note>
    </ligand>
</feature>
<comment type="caution">
    <text evidence="12">The sequence shown here is derived from an EMBL/GenBank/DDBJ whole genome shotgun (WGS) entry which is preliminary data.</text>
</comment>
<dbReference type="Proteomes" id="UP000028821">
    <property type="component" value="Unassembled WGS sequence"/>
</dbReference>
<feature type="binding site" evidence="9">
    <location>
        <position position="166"/>
    </location>
    <ligand>
        <name>Zn(2+)</name>
        <dbReference type="ChEBI" id="CHEBI:29105"/>
        <note>ligand shared between dimeric partners</note>
    </ligand>
</feature>
<feature type="binding site" evidence="8">
    <location>
        <position position="116"/>
    </location>
    <ligand>
        <name>substrate</name>
        <note>ligand shared between dimeric partners</note>
    </ligand>
</feature>
<evidence type="ECO:0000313" key="12">
    <source>
        <dbReference type="EMBL" id="KFH16013.1"/>
    </source>
</evidence>
<feature type="binding site" evidence="8">
    <location>
        <position position="120"/>
    </location>
    <ligand>
        <name>substrate</name>
        <note>ligand shared between dimeric partners</note>
    </ligand>
</feature>
<feature type="binding site" evidence="9">
    <location>
        <position position="92"/>
    </location>
    <ligand>
        <name>Zn(2+)</name>
        <dbReference type="ChEBI" id="CHEBI:29105"/>
        <note>ligand shared between dimeric partners</note>
    </ligand>
</feature>
<dbReference type="UniPathway" id="UPA00619">
    <property type="reaction ID" value="UER00675"/>
</dbReference>
<dbReference type="PROSITE" id="PS00935">
    <property type="entry name" value="GLYOXALASE_I_2"/>
    <property type="match status" value="1"/>
</dbReference>
<sequence length="336" mass="38462">MSRSLSTSSDGSIGLKYGFWWQQTMLRIKDPAASLPFYEKNFGMKCIHSYHFPENKFSLYFLERPHDSEHVPSGNGEESERYLWSMKGTCLELTHNHGTENDPSFHVNHGNVEPHRGFGHIAFNTENVQAACEKLEQNGVKFQKRPEEGKMRNIAFVLDPDGYWIELVSRAPHSPLREEYNLSQTMIRIKDPSESLPFYTGKLGMRLVRESHFDDFSLYFLACISPDVELPDPKSDEARIYVKNMWQPVLELTHNHGTEQDPGFRYHNGNDKPQGYGHIGFLCDDLEGACKELNAAGVAFRKKPEEGSMRGLAFIYDPDGYSIELIQRGVSFLSKK</sequence>
<keyword evidence="5 9" id="KW-0862">Zinc</keyword>
<reference evidence="12 13" key="1">
    <citation type="submission" date="2014-04" db="EMBL/GenBank/DDBJ databases">
        <authorList>
            <person name="Sibley D."/>
            <person name="Venepally P."/>
            <person name="Karamycheva S."/>
            <person name="Hadjithomas M."/>
            <person name="Khan A."/>
            <person name="Brunk B."/>
            <person name="Roos D."/>
            <person name="Caler E."/>
            <person name="Lorenzi H."/>
        </authorList>
    </citation>
    <scope>NUCLEOTIDE SEQUENCE [LARGE SCALE GENOMIC DNA]</scope>
    <source>
        <strain evidence="12 13">MAS</strain>
    </source>
</reference>
<evidence type="ECO:0000256" key="6">
    <source>
        <dbReference type="ARBA" id="ARBA00023239"/>
    </source>
</evidence>
<dbReference type="GO" id="GO:0004462">
    <property type="term" value="F:lactoylglutathione lyase activity"/>
    <property type="evidence" value="ECO:0007669"/>
    <property type="project" value="UniProtKB-UniRule"/>
</dbReference>
<dbReference type="SUPFAM" id="SSF54593">
    <property type="entry name" value="Glyoxalase/Bleomycin resistance protein/Dihydroxybiphenyl dioxygenase"/>
    <property type="match status" value="2"/>
</dbReference>
<protein>
    <recommendedName>
        <fullName evidence="3 10">Lactoylglutathione lyase</fullName>
        <ecNumber evidence="3 10">4.4.1.5</ecNumber>
    </recommendedName>
    <alternativeName>
        <fullName evidence="10">Glyoxalase I</fullName>
    </alternativeName>
</protein>
<evidence type="ECO:0000256" key="8">
    <source>
        <dbReference type="PIRSR" id="PIRSR604361-2"/>
    </source>
</evidence>
<comment type="cofactor">
    <cofactor evidence="9">
        <name>Zn(2+)</name>
        <dbReference type="ChEBI" id="CHEBI:29105"/>
    </cofactor>
    <text evidence="9">Binds 1 zinc ion per subunit. In the homodimer, two zinc ions are bound between subunits.</text>
</comment>
<evidence type="ECO:0000259" key="11">
    <source>
        <dbReference type="PROSITE" id="PS51819"/>
    </source>
</evidence>
<dbReference type="InterPro" id="IPR004361">
    <property type="entry name" value="Glyoxalase_1"/>
</dbReference>
<dbReference type="OrthoDB" id="16820at2759"/>
<organism evidence="12 13">
    <name type="scientific">Toxoplasma gondii MAS</name>
    <dbReference type="NCBI Taxonomy" id="943118"/>
    <lineage>
        <taxon>Eukaryota</taxon>
        <taxon>Sar</taxon>
        <taxon>Alveolata</taxon>
        <taxon>Apicomplexa</taxon>
        <taxon>Conoidasida</taxon>
        <taxon>Coccidia</taxon>
        <taxon>Eucoccidiorida</taxon>
        <taxon>Eimeriorina</taxon>
        <taxon>Sarcocystidae</taxon>
        <taxon>Toxoplasma</taxon>
    </lineage>
</organism>
<feature type="binding site" evidence="9">
    <location>
        <position position="120"/>
    </location>
    <ligand>
        <name>Zn(2+)</name>
        <dbReference type="ChEBI" id="CHEBI:29105"/>
        <note>ligand shared between dimeric partners</note>
    </ligand>
</feature>
<proteinExistence type="inferred from homology"/>
<dbReference type="InterPro" id="IPR029068">
    <property type="entry name" value="Glyas_Bleomycin-R_OHBP_Dase"/>
</dbReference>
<evidence type="ECO:0000256" key="9">
    <source>
        <dbReference type="PIRSR" id="PIRSR604361-3"/>
    </source>
</evidence>
<evidence type="ECO:0000256" key="4">
    <source>
        <dbReference type="ARBA" id="ARBA00022723"/>
    </source>
</evidence>
<evidence type="ECO:0000256" key="1">
    <source>
        <dbReference type="ARBA" id="ARBA00005008"/>
    </source>
</evidence>
<evidence type="ECO:0000256" key="7">
    <source>
        <dbReference type="PIRSR" id="PIRSR604361-1"/>
    </source>
</evidence>
<feature type="domain" description="VOC" evidence="11">
    <location>
        <begin position="181"/>
        <end position="328"/>
    </location>
</feature>